<dbReference type="Gene3D" id="1.25.40.20">
    <property type="entry name" value="Ankyrin repeat-containing domain"/>
    <property type="match status" value="1"/>
</dbReference>
<dbReference type="InterPro" id="IPR024862">
    <property type="entry name" value="TRPV"/>
</dbReference>
<reference evidence="14" key="1">
    <citation type="submission" date="2020-05" db="EMBL/GenBank/DDBJ databases">
        <title>Phylogenomic resolution of chytrid fungi.</title>
        <authorList>
            <person name="Stajich J.E."/>
            <person name="Amses K."/>
            <person name="Simmons R."/>
            <person name="Seto K."/>
            <person name="Myers J."/>
            <person name="Bonds A."/>
            <person name="Quandt C.A."/>
            <person name="Barry K."/>
            <person name="Liu P."/>
            <person name="Grigoriev I."/>
            <person name="Longcore J.E."/>
            <person name="James T.Y."/>
        </authorList>
    </citation>
    <scope>NUCLEOTIDE SEQUENCE</scope>
    <source>
        <strain evidence="14">JEL0318</strain>
    </source>
</reference>
<keyword evidence="9" id="KW-0406">Ion transport</keyword>
<comment type="subcellular location">
    <subcellularLocation>
        <location evidence="1">Cell membrane</location>
        <topology evidence="1">Multi-pass membrane protein</topology>
    </subcellularLocation>
</comment>
<evidence type="ECO:0000313" key="15">
    <source>
        <dbReference type="Proteomes" id="UP001212841"/>
    </source>
</evidence>
<dbReference type="InterPro" id="IPR005821">
    <property type="entry name" value="Ion_trans_dom"/>
</dbReference>
<feature type="transmembrane region" description="Helical" evidence="12">
    <location>
        <begin position="367"/>
        <end position="387"/>
    </location>
</feature>
<feature type="transmembrane region" description="Helical" evidence="12">
    <location>
        <begin position="276"/>
        <end position="297"/>
    </location>
</feature>
<evidence type="ECO:0000256" key="7">
    <source>
        <dbReference type="ARBA" id="ARBA00022837"/>
    </source>
</evidence>
<evidence type="ECO:0000256" key="12">
    <source>
        <dbReference type="SAM" id="Phobius"/>
    </source>
</evidence>
<gene>
    <name evidence="14" type="ORF">HK097_008953</name>
</gene>
<keyword evidence="8 12" id="KW-1133">Transmembrane helix</keyword>
<keyword evidence="5 12" id="KW-0812">Transmembrane</keyword>
<dbReference type="AlphaFoldDB" id="A0AAD5SHY0"/>
<keyword evidence="2" id="KW-0813">Transport</keyword>
<evidence type="ECO:0000256" key="5">
    <source>
        <dbReference type="ARBA" id="ARBA00022692"/>
    </source>
</evidence>
<evidence type="ECO:0000256" key="9">
    <source>
        <dbReference type="ARBA" id="ARBA00023065"/>
    </source>
</evidence>
<keyword evidence="4" id="KW-0109">Calcium transport</keyword>
<feature type="domain" description="Ion transport" evidence="13">
    <location>
        <begin position="285"/>
        <end position="529"/>
    </location>
</feature>
<feature type="transmembrane region" description="Helical" evidence="12">
    <location>
        <begin position="399"/>
        <end position="416"/>
    </location>
</feature>
<dbReference type="GO" id="GO:0005886">
    <property type="term" value="C:plasma membrane"/>
    <property type="evidence" value="ECO:0007669"/>
    <property type="project" value="UniProtKB-SubCell"/>
</dbReference>
<feature type="transmembrane region" description="Helical" evidence="12">
    <location>
        <begin position="437"/>
        <end position="457"/>
    </location>
</feature>
<dbReference type="GO" id="GO:0005262">
    <property type="term" value="F:calcium channel activity"/>
    <property type="evidence" value="ECO:0007669"/>
    <property type="project" value="TreeGrafter"/>
</dbReference>
<feature type="transmembrane region" description="Helical" evidence="12">
    <location>
        <begin position="336"/>
        <end position="355"/>
    </location>
</feature>
<evidence type="ECO:0000313" key="14">
    <source>
        <dbReference type="EMBL" id="KAJ3055851.1"/>
    </source>
</evidence>
<accession>A0AAD5SHY0</accession>
<keyword evidence="11" id="KW-0407">Ion channel</keyword>
<dbReference type="PANTHER" id="PTHR10582">
    <property type="entry name" value="TRANSIENT RECEPTOR POTENTIAL ION CHANNEL PROTEIN"/>
    <property type="match status" value="1"/>
</dbReference>
<dbReference type="SMART" id="SM00248">
    <property type="entry name" value="ANK"/>
    <property type="match status" value="2"/>
</dbReference>
<dbReference type="Pfam" id="PF00520">
    <property type="entry name" value="Ion_trans"/>
    <property type="match status" value="1"/>
</dbReference>
<organism evidence="14 15">
    <name type="scientific">Rhizophlyctis rosea</name>
    <dbReference type="NCBI Taxonomy" id="64517"/>
    <lineage>
        <taxon>Eukaryota</taxon>
        <taxon>Fungi</taxon>
        <taxon>Fungi incertae sedis</taxon>
        <taxon>Chytridiomycota</taxon>
        <taxon>Chytridiomycota incertae sedis</taxon>
        <taxon>Chytridiomycetes</taxon>
        <taxon>Rhizophlyctidales</taxon>
        <taxon>Rhizophlyctidaceae</taxon>
        <taxon>Rhizophlyctis</taxon>
    </lineage>
</organism>
<evidence type="ECO:0000256" key="1">
    <source>
        <dbReference type="ARBA" id="ARBA00004651"/>
    </source>
</evidence>
<feature type="transmembrane region" description="Helical" evidence="12">
    <location>
        <begin position="501"/>
        <end position="521"/>
    </location>
</feature>
<keyword evidence="3" id="KW-1003">Cell membrane</keyword>
<dbReference type="InterPro" id="IPR036770">
    <property type="entry name" value="Ankyrin_rpt-contain_sf"/>
</dbReference>
<sequence length="618" mass="70759">MGGQYAGEVAAHFLVVKQELGLLKKLVAVGADVVGYRADGDFFKPKDSPEDCFYFGEEILAFAACFGSTEIVEYLLTDCKVDPWQRDSHGNTALHVLAWWGFYNTNNWKDIDDRHNRDKKLKGRKPLPPSTACLGGTFVLIMDKMKEKLLNENLPYQNPLDALNRQRRTPLLVAVQRGHRHMVHALLEASGESQWAYGRVECMHYPLTYIDEPSTRAYFHKLQTATTPQTDTSAFETDTTALELAVDKEDKALLCTEPLFRHIIEEKWDRYAWDIYNTWVFGAFLFVVLIFIEILLIPKHPHYKLDGTLNDAYISRLDYTSPEAGRAGWWRAANEITVLLVILMYLVAMISDLVGRKDKAPWSRKKFIRLVGIRRSFATVLVTFAVAARFSGRDRPEDVALGLMAIFSWLCLLNYTKGFKRVGPLVMVFYRVLKEDLARWALLWFSLFLGFAEAVYLEMHATGLDDWTNPWEAVLTMFKWTFTQGEFEQLRQAIVPDLAKIYWLVFSIITIILLLNVLIAMMNQSFTAIMVEEDQQWHVERAKIVLSIDKKLGNFVQLVGFQREERGPYYFALNNVIPHAKYMARTHSVNEQVPVEPTAVNLPSVMASANQASSSGRH</sequence>
<keyword evidence="6" id="KW-0677">Repeat</keyword>
<evidence type="ECO:0000259" key="13">
    <source>
        <dbReference type="Pfam" id="PF00520"/>
    </source>
</evidence>
<name>A0AAD5SHY0_9FUNG</name>
<dbReference type="PANTHER" id="PTHR10582:SF2">
    <property type="entry name" value="INACTIVE"/>
    <property type="match status" value="1"/>
</dbReference>
<evidence type="ECO:0000256" key="6">
    <source>
        <dbReference type="ARBA" id="ARBA00022737"/>
    </source>
</evidence>
<evidence type="ECO:0000256" key="8">
    <source>
        <dbReference type="ARBA" id="ARBA00022989"/>
    </source>
</evidence>
<dbReference type="Proteomes" id="UP001212841">
    <property type="component" value="Unassembled WGS sequence"/>
</dbReference>
<comment type="caution">
    <text evidence="14">The sequence shown here is derived from an EMBL/GenBank/DDBJ whole genome shotgun (WGS) entry which is preliminary data.</text>
</comment>
<dbReference type="EMBL" id="JADGJD010000056">
    <property type="protein sequence ID" value="KAJ3055851.1"/>
    <property type="molecule type" value="Genomic_DNA"/>
</dbReference>
<evidence type="ECO:0000256" key="2">
    <source>
        <dbReference type="ARBA" id="ARBA00022448"/>
    </source>
</evidence>
<dbReference type="SUPFAM" id="SSF48403">
    <property type="entry name" value="Ankyrin repeat"/>
    <property type="match status" value="1"/>
</dbReference>
<evidence type="ECO:0000256" key="10">
    <source>
        <dbReference type="ARBA" id="ARBA00023136"/>
    </source>
</evidence>
<protein>
    <recommendedName>
        <fullName evidence="13">Ion transport domain-containing protein</fullName>
    </recommendedName>
</protein>
<keyword evidence="10 12" id="KW-0472">Membrane</keyword>
<dbReference type="GO" id="GO:0098703">
    <property type="term" value="P:calcium ion import across plasma membrane"/>
    <property type="evidence" value="ECO:0007669"/>
    <property type="project" value="TreeGrafter"/>
</dbReference>
<dbReference type="Pfam" id="PF12796">
    <property type="entry name" value="Ank_2"/>
    <property type="match status" value="1"/>
</dbReference>
<evidence type="ECO:0000256" key="11">
    <source>
        <dbReference type="ARBA" id="ARBA00023303"/>
    </source>
</evidence>
<dbReference type="Pfam" id="PF00023">
    <property type="entry name" value="Ank"/>
    <property type="match status" value="1"/>
</dbReference>
<dbReference type="InterPro" id="IPR002110">
    <property type="entry name" value="Ankyrin_rpt"/>
</dbReference>
<keyword evidence="15" id="KW-1185">Reference proteome</keyword>
<proteinExistence type="predicted"/>
<evidence type="ECO:0000256" key="3">
    <source>
        <dbReference type="ARBA" id="ARBA00022475"/>
    </source>
</evidence>
<keyword evidence="7" id="KW-0106">Calcium</keyword>
<evidence type="ECO:0000256" key="4">
    <source>
        <dbReference type="ARBA" id="ARBA00022568"/>
    </source>
</evidence>